<accession>A0AAN5R6F2</accession>
<protein>
    <submittedName>
        <fullName evidence="1">Uncharacterized protein</fullName>
    </submittedName>
</protein>
<gene>
    <name evidence="1" type="ORF">I8Y58_002951</name>
</gene>
<evidence type="ECO:0000313" key="1">
    <source>
        <dbReference type="EMBL" id="HAT1597686.1"/>
    </source>
</evidence>
<dbReference type="AlphaFoldDB" id="A0AAN5R6F2"/>
<evidence type="ECO:0000313" key="2">
    <source>
        <dbReference type="Proteomes" id="UP000861567"/>
    </source>
</evidence>
<organism evidence="1 2">
    <name type="scientific">Legionella pneumophila</name>
    <dbReference type="NCBI Taxonomy" id="446"/>
    <lineage>
        <taxon>Bacteria</taxon>
        <taxon>Pseudomonadati</taxon>
        <taxon>Pseudomonadota</taxon>
        <taxon>Gammaproteobacteria</taxon>
        <taxon>Legionellales</taxon>
        <taxon>Legionellaceae</taxon>
        <taxon>Legionella</taxon>
    </lineage>
</organism>
<name>A0AAN5R6F2_LEGPN</name>
<sequence>MAKKSLNISLYLAAKGIQKNPAPLISEDYKKLKSLLRKEVGLTLTTQQINSIIIEFISCSFHIPFEESHLGYRTQEEAIKLLLENREDLKPKIEESISKNISTNQYTNLVHSIVPFILVFNNKEFKSFSYPKNNKFNHILHNGETVRLEFNNLFNRVLTDDEFLLIIESWQSYSVIAQDSEQNISFINHANEVRNNTINLIKNKEKEIAIINNMIAQIQSFSSFIQIDLLSLTAIRTQNEQQLLFYKELEQSFKLGNGSVLNTNSLVRNGYMSVLFCAELLGLSLSEKNKKDGNPLITFLDILLGLSARKIGDQGDIRNRLSAMYQNYNEFKKSTIEIQQLVNSLIEISRKNPNCIITLRSLHKIFQSKLTQISQQPRLNFINNDT</sequence>
<comment type="caution">
    <text evidence="1">The sequence shown here is derived from an EMBL/GenBank/DDBJ whole genome shotgun (WGS) entry which is preliminary data.</text>
</comment>
<proteinExistence type="predicted"/>
<reference evidence="1" key="2">
    <citation type="submission" date="2020-11" db="EMBL/GenBank/DDBJ databases">
        <authorList>
            <consortium name="NCBI Pathogen Detection Project"/>
        </authorList>
    </citation>
    <scope>NUCLEOTIDE SEQUENCE</scope>
    <source>
        <strain evidence="1">D3612</strain>
    </source>
</reference>
<dbReference type="EMBL" id="DACSEI010000056">
    <property type="protein sequence ID" value="HAT1597686.1"/>
    <property type="molecule type" value="Genomic_DNA"/>
</dbReference>
<dbReference type="Proteomes" id="UP000861567">
    <property type="component" value="Unassembled WGS sequence"/>
</dbReference>
<reference evidence="1" key="1">
    <citation type="journal article" date="2018" name="Genome Biol.">
        <title>SKESA: strategic k-mer extension for scrupulous assemblies.</title>
        <authorList>
            <person name="Souvorov A."/>
            <person name="Agarwala R."/>
            <person name="Lipman D.J."/>
        </authorList>
    </citation>
    <scope>NUCLEOTIDE SEQUENCE</scope>
    <source>
        <strain evidence="1">D3612</strain>
    </source>
</reference>